<evidence type="ECO:0000256" key="1">
    <source>
        <dbReference type="SAM" id="MobiDB-lite"/>
    </source>
</evidence>
<evidence type="ECO:0000313" key="2">
    <source>
        <dbReference type="EMBL" id="KAK1763212.1"/>
    </source>
</evidence>
<sequence length="432" mass="48323">MATALTVGVEWEFLFGYVDGDEKDPWDGLGADRLTSLGLDQPLYRNYHSSQLERLKIYEHIKQILENEEELRRLTGGARVIAEDGPSNRHPETYDSWVIKRDHSIRPEDPDPDSDSDSDPPAPPHRLAQVELNSPIFDAPSSSSGTHAALARATRLLRRRCRLRVNGTCALQVHVGLRTAPFTALLLRKLRTLLWLAEGRLEGLCHPGRVQGSGEEALLHYARFRQFSEMAKTGDAGGGRGDVGGEAAFGGYRVWTGGVLEGLGEGVFYDMLRGRVRLLWRDDGRVTVKDVARLLCAYDDPLVRRLAFNFQGIYDQWVGGAPGDALGKKETVEFRLMEGTLNPDTVTNWVQVCTQIVRWAVESKPEEFQAVLAKLIGRSEDYTVFELLADLGCDTHTTIQHFFDKREDHFDCCNHSPPETGDFVPARCPKHG</sequence>
<protein>
    <submittedName>
        <fullName evidence="2">Uncharacterized protein</fullName>
    </submittedName>
</protein>
<accession>A0AAJ0FDG3</accession>
<dbReference type="PANTHER" id="PTHR36847">
    <property type="entry name" value="AMIDOLIGASE ENZYME"/>
    <property type="match status" value="1"/>
</dbReference>
<gene>
    <name evidence="2" type="ORF">QBC33DRAFT_598707</name>
</gene>
<feature type="compositionally biased region" description="Basic and acidic residues" evidence="1">
    <location>
        <begin position="86"/>
        <end position="109"/>
    </location>
</feature>
<name>A0AAJ0FDG3_9PEZI</name>
<dbReference type="RefSeq" id="XP_060279425.1">
    <property type="nucleotide sequence ID" value="XM_060431995.1"/>
</dbReference>
<dbReference type="Proteomes" id="UP001244011">
    <property type="component" value="Unassembled WGS sequence"/>
</dbReference>
<dbReference type="AlphaFoldDB" id="A0AAJ0FDG3"/>
<dbReference type="Pfam" id="PF12224">
    <property type="entry name" value="Amidoligase_2"/>
    <property type="match status" value="1"/>
</dbReference>
<feature type="region of interest" description="Disordered" evidence="1">
    <location>
        <begin position="81"/>
        <end position="127"/>
    </location>
</feature>
<comment type="caution">
    <text evidence="2">The sequence shown here is derived from an EMBL/GenBank/DDBJ whole genome shotgun (WGS) entry which is preliminary data.</text>
</comment>
<proteinExistence type="predicted"/>
<dbReference type="EMBL" id="MU839029">
    <property type="protein sequence ID" value="KAK1763212.1"/>
    <property type="molecule type" value="Genomic_DNA"/>
</dbReference>
<dbReference type="GeneID" id="85315182"/>
<keyword evidence="3" id="KW-1185">Reference proteome</keyword>
<dbReference type="InterPro" id="IPR022025">
    <property type="entry name" value="Amidoligase_2"/>
</dbReference>
<organism evidence="2 3">
    <name type="scientific">Phialemonium atrogriseum</name>
    <dbReference type="NCBI Taxonomy" id="1093897"/>
    <lineage>
        <taxon>Eukaryota</taxon>
        <taxon>Fungi</taxon>
        <taxon>Dikarya</taxon>
        <taxon>Ascomycota</taxon>
        <taxon>Pezizomycotina</taxon>
        <taxon>Sordariomycetes</taxon>
        <taxon>Sordariomycetidae</taxon>
        <taxon>Cephalothecales</taxon>
        <taxon>Cephalothecaceae</taxon>
        <taxon>Phialemonium</taxon>
    </lineage>
</organism>
<reference evidence="2" key="1">
    <citation type="submission" date="2023-06" db="EMBL/GenBank/DDBJ databases">
        <title>Genome-scale phylogeny and comparative genomics of the fungal order Sordariales.</title>
        <authorList>
            <consortium name="Lawrence Berkeley National Laboratory"/>
            <person name="Hensen N."/>
            <person name="Bonometti L."/>
            <person name="Westerberg I."/>
            <person name="Brannstrom I.O."/>
            <person name="Guillou S."/>
            <person name="Cros-Aarteil S."/>
            <person name="Calhoun S."/>
            <person name="Haridas S."/>
            <person name="Kuo A."/>
            <person name="Mondo S."/>
            <person name="Pangilinan J."/>
            <person name="Riley R."/>
            <person name="Labutti K."/>
            <person name="Andreopoulos B."/>
            <person name="Lipzen A."/>
            <person name="Chen C."/>
            <person name="Yanf M."/>
            <person name="Daum C."/>
            <person name="Ng V."/>
            <person name="Clum A."/>
            <person name="Steindorff A."/>
            <person name="Ohm R."/>
            <person name="Martin F."/>
            <person name="Silar P."/>
            <person name="Natvig D."/>
            <person name="Lalanne C."/>
            <person name="Gautier V."/>
            <person name="Ament-Velasquez S.L."/>
            <person name="Kruys A."/>
            <person name="Hutchinson M.I."/>
            <person name="Powell A.J."/>
            <person name="Barry K."/>
            <person name="Miller A.N."/>
            <person name="Grigoriev I.V."/>
            <person name="Debuchy R."/>
            <person name="Gladieux P."/>
            <person name="Thoren M.H."/>
            <person name="Johannesson H."/>
        </authorList>
    </citation>
    <scope>NUCLEOTIDE SEQUENCE</scope>
    <source>
        <strain evidence="2">8032-3</strain>
    </source>
</reference>
<evidence type="ECO:0000313" key="3">
    <source>
        <dbReference type="Proteomes" id="UP001244011"/>
    </source>
</evidence>
<dbReference type="PANTHER" id="PTHR36847:SF1">
    <property type="entry name" value="AMIDOLIGASE ENZYME"/>
    <property type="match status" value="1"/>
</dbReference>